<accession>A0A975BG62</accession>
<dbReference type="EMBL" id="CP061800">
    <property type="protein sequence ID" value="QTA84680.1"/>
    <property type="molecule type" value="Genomic_DNA"/>
</dbReference>
<organism evidence="1 2">
    <name type="scientific">Desulfonema magnum</name>
    <dbReference type="NCBI Taxonomy" id="45655"/>
    <lineage>
        <taxon>Bacteria</taxon>
        <taxon>Pseudomonadati</taxon>
        <taxon>Thermodesulfobacteriota</taxon>
        <taxon>Desulfobacteria</taxon>
        <taxon>Desulfobacterales</taxon>
        <taxon>Desulfococcaceae</taxon>
        <taxon>Desulfonema</taxon>
    </lineage>
</organism>
<name>A0A975BG62_9BACT</name>
<dbReference type="KEGG" id="dmm:dnm_006790"/>
<evidence type="ECO:0000313" key="1">
    <source>
        <dbReference type="EMBL" id="QTA84680.1"/>
    </source>
</evidence>
<dbReference type="Proteomes" id="UP000663722">
    <property type="component" value="Chromosome"/>
</dbReference>
<sequence length="57" mass="7053">MLFRNCKNKIFALRICAEFFKSEALGQAFMLRCDWQAMPVYKKKFYRRQYFLFRADI</sequence>
<evidence type="ECO:0000313" key="2">
    <source>
        <dbReference type="Proteomes" id="UP000663722"/>
    </source>
</evidence>
<dbReference type="AlphaFoldDB" id="A0A975BG62"/>
<proteinExistence type="predicted"/>
<protein>
    <submittedName>
        <fullName evidence="1">Uncharacterized protein</fullName>
    </submittedName>
</protein>
<keyword evidence="2" id="KW-1185">Reference proteome</keyword>
<gene>
    <name evidence="1" type="ORF">dnm_006790</name>
</gene>
<reference evidence="1" key="1">
    <citation type="journal article" date="2021" name="Microb. Physiol.">
        <title>Proteogenomic Insights into the Physiology of Marine, Sulfate-Reducing, Filamentous Desulfonema limicola and Desulfonema magnum.</title>
        <authorList>
            <person name="Schnaars V."/>
            <person name="Wohlbrand L."/>
            <person name="Scheve S."/>
            <person name="Hinrichs C."/>
            <person name="Reinhardt R."/>
            <person name="Rabus R."/>
        </authorList>
    </citation>
    <scope>NUCLEOTIDE SEQUENCE</scope>
    <source>
        <strain evidence="1">4be13</strain>
    </source>
</reference>